<reference evidence="2" key="1">
    <citation type="journal article" date="2018" name="Front. Microbiol.">
        <title>Genome-Based Analysis Reveals the Taxonomy and Diversity of the Family Idiomarinaceae.</title>
        <authorList>
            <person name="Liu Y."/>
            <person name="Lai Q."/>
            <person name="Shao Z."/>
        </authorList>
    </citation>
    <scope>NUCLEOTIDE SEQUENCE [LARGE SCALE GENOMIC DNA]</scope>
    <source>
        <strain evidence="2">R22</strain>
    </source>
</reference>
<evidence type="ECO:0000313" key="1">
    <source>
        <dbReference type="EMBL" id="RUO67110.1"/>
    </source>
</evidence>
<comment type="caution">
    <text evidence="1">The sequence shown here is derived from an EMBL/GenBank/DDBJ whole genome shotgun (WGS) entry which is preliminary data.</text>
</comment>
<evidence type="ECO:0000313" key="2">
    <source>
        <dbReference type="Proteomes" id="UP000288058"/>
    </source>
</evidence>
<dbReference type="AlphaFoldDB" id="A0A432YUW9"/>
<name>A0A432YUW9_9GAMM</name>
<dbReference type="Proteomes" id="UP000288058">
    <property type="component" value="Unassembled WGS sequence"/>
</dbReference>
<dbReference type="RefSeq" id="WP_126782874.1">
    <property type="nucleotide sequence ID" value="NZ_PIQC01000008.1"/>
</dbReference>
<sequence length="224" mass="25417">MKWFTLIGACIVLIGCASPTVFLTIERLPEKDRQELVTALSENDFQVKITSNVRIPEEFPDVVVATNPANEDLAFFDKLEQVIRQQNYSPVSYKKFYQQKHYYKGRNVGLYIRGDAEELVLPPVLRGSEGTCNGQRMILEFQSKTEVSLDIEGEEIISYTGSYQPILPETVYANFKGVEEPVTFKFSQVEVKTYAGMKTADKLVVTKSKNTILPVGCEFMIINY</sequence>
<keyword evidence="2" id="KW-1185">Reference proteome</keyword>
<protein>
    <recommendedName>
        <fullName evidence="3">Lipoprotein</fullName>
    </recommendedName>
</protein>
<organism evidence="1 2">
    <name type="scientific">Idiomarina ramblicola</name>
    <dbReference type="NCBI Taxonomy" id="263724"/>
    <lineage>
        <taxon>Bacteria</taxon>
        <taxon>Pseudomonadati</taxon>
        <taxon>Pseudomonadota</taxon>
        <taxon>Gammaproteobacteria</taxon>
        <taxon>Alteromonadales</taxon>
        <taxon>Idiomarinaceae</taxon>
        <taxon>Idiomarina</taxon>
    </lineage>
</organism>
<evidence type="ECO:0008006" key="3">
    <source>
        <dbReference type="Google" id="ProtNLM"/>
    </source>
</evidence>
<gene>
    <name evidence="1" type="ORF">CWI78_11090</name>
</gene>
<accession>A0A432YUW9</accession>
<dbReference type="OrthoDB" id="6307630at2"/>
<proteinExistence type="predicted"/>
<dbReference type="PROSITE" id="PS51257">
    <property type="entry name" value="PROKAR_LIPOPROTEIN"/>
    <property type="match status" value="1"/>
</dbReference>
<dbReference type="EMBL" id="PIQC01000008">
    <property type="protein sequence ID" value="RUO67110.1"/>
    <property type="molecule type" value="Genomic_DNA"/>
</dbReference>